<keyword evidence="4" id="KW-0233">DNA recombination</keyword>
<protein>
    <submittedName>
        <fullName evidence="8">Tyrosine-type recombinase/integrase</fullName>
    </submittedName>
</protein>
<dbReference type="PANTHER" id="PTHR30629:SF2">
    <property type="entry name" value="PROPHAGE INTEGRASE INTS-RELATED"/>
    <property type="match status" value="1"/>
</dbReference>
<feature type="domain" description="Tyr recombinase" evidence="6">
    <location>
        <begin position="87"/>
        <end position="188"/>
    </location>
</feature>
<dbReference type="SUPFAM" id="SSF56349">
    <property type="entry name" value="DNA breaking-rejoining enzymes"/>
    <property type="match status" value="1"/>
</dbReference>
<evidence type="ECO:0000259" key="7">
    <source>
        <dbReference type="PROSITE" id="PS51900"/>
    </source>
</evidence>
<keyword evidence="3 5" id="KW-0238">DNA-binding</keyword>
<organism evidence="8 9">
    <name type="scientific">Pseudonocardia yunnanensis</name>
    <dbReference type="NCBI Taxonomy" id="58107"/>
    <lineage>
        <taxon>Bacteria</taxon>
        <taxon>Bacillati</taxon>
        <taxon>Actinomycetota</taxon>
        <taxon>Actinomycetes</taxon>
        <taxon>Pseudonocardiales</taxon>
        <taxon>Pseudonocardiaceae</taxon>
        <taxon>Pseudonocardia</taxon>
    </lineage>
</organism>
<dbReference type="Gene3D" id="1.10.150.130">
    <property type="match status" value="1"/>
</dbReference>
<dbReference type="InterPro" id="IPR050808">
    <property type="entry name" value="Phage_Integrase"/>
</dbReference>
<evidence type="ECO:0000256" key="1">
    <source>
        <dbReference type="ARBA" id="ARBA00008857"/>
    </source>
</evidence>
<dbReference type="Proteomes" id="UP001597114">
    <property type="component" value="Unassembled WGS sequence"/>
</dbReference>
<comment type="caution">
    <text evidence="8">The sequence shown here is derived from an EMBL/GenBank/DDBJ whole genome shotgun (WGS) entry which is preliminary data.</text>
</comment>
<evidence type="ECO:0000256" key="2">
    <source>
        <dbReference type="ARBA" id="ARBA00022908"/>
    </source>
</evidence>
<dbReference type="PROSITE" id="PS51898">
    <property type="entry name" value="TYR_RECOMBINASE"/>
    <property type="match status" value="1"/>
</dbReference>
<dbReference type="Gene3D" id="1.10.443.10">
    <property type="entry name" value="Intergrase catalytic core"/>
    <property type="match status" value="1"/>
</dbReference>
<evidence type="ECO:0000313" key="9">
    <source>
        <dbReference type="Proteomes" id="UP001597114"/>
    </source>
</evidence>
<dbReference type="InterPro" id="IPR044068">
    <property type="entry name" value="CB"/>
</dbReference>
<evidence type="ECO:0000256" key="5">
    <source>
        <dbReference type="PROSITE-ProRule" id="PRU01248"/>
    </source>
</evidence>
<keyword evidence="9" id="KW-1185">Reference proteome</keyword>
<gene>
    <name evidence="8" type="ORF">ACFSJD_06175</name>
</gene>
<reference evidence="9" key="1">
    <citation type="journal article" date="2019" name="Int. J. Syst. Evol. Microbiol.">
        <title>The Global Catalogue of Microorganisms (GCM) 10K type strain sequencing project: providing services to taxonomists for standard genome sequencing and annotation.</title>
        <authorList>
            <consortium name="The Broad Institute Genomics Platform"/>
            <consortium name="The Broad Institute Genome Sequencing Center for Infectious Disease"/>
            <person name="Wu L."/>
            <person name="Ma J."/>
        </authorList>
    </citation>
    <scope>NUCLEOTIDE SEQUENCE [LARGE SCALE GENOMIC DNA]</scope>
    <source>
        <strain evidence="9">CCM 7043</strain>
    </source>
</reference>
<dbReference type="InterPro" id="IPR011010">
    <property type="entry name" value="DNA_brk_join_enz"/>
</dbReference>
<dbReference type="Pfam" id="PF00589">
    <property type="entry name" value="Phage_integrase"/>
    <property type="match status" value="1"/>
</dbReference>
<evidence type="ECO:0000256" key="3">
    <source>
        <dbReference type="ARBA" id="ARBA00023125"/>
    </source>
</evidence>
<dbReference type="PROSITE" id="PS51900">
    <property type="entry name" value="CB"/>
    <property type="match status" value="1"/>
</dbReference>
<proteinExistence type="inferred from homology"/>
<keyword evidence="2" id="KW-0229">DNA integration</keyword>
<sequence>MRATTWRAHERNTRLYLLPSIGKKKLAQLGVRDVRLMIDRMRADGVGARTTQYVHATLRVALEHAHREELVSRNVAKMVRVERPKAEVKQPLSVEEARTLLDATTDDSRHALWVLLVMLGLRRSEVCGLRWEHVDFEARTLRIHRHGTPLEPRNLTRMWSEMNVYGHVNLDAQRRALDDQLTRGRCCQ</sequence>
<dbReference type="InterPro" id="IPR002104">
    <property type="entry name" value="Integrase_catalytic"/>
</dbReference>
<name>A0ABW4ENR7_9PSEU</name>
<accession>A0ABW4ENR7</accession>
<dbReference type="EMBL" id="JBHUCO010000006">
    <property type="protein sequence ID" value="MFD1517063.1"/>
    <property type="molecule type" value="Genomic_DNA"/>
</dbReference>
<evidence type="ECO:0000259" key="6">
    <source>
        <dbReference type="PROSITE" id="PS51898"/>
    </source>
</evidence>
<feature type="domain" description="Core-binding (CB)" evidence="7">
    <location>
        <begin position="1"/>
        <end position="66"/>
    </location>
</feature>
<dbReference type="InterPro" id="IPR013762">
    <property type="entry name" value="Integrase-like_cat_sf"/>
</dbReference>
<dbReference type="PANTHER" id="PTHR30629">
    <property type="entry name" value="PROPHAGE INTEGRASE"/>
    <property type="match status" value="1"/>
</dbReference>
<comment type="similarity">
    <text evidence="1">Belongs to the 'phage' integrase family.</text>
</comment>
<dbReference type="InterPro" id="IPR010998">
    <property type="entry name" value="Integrase_recombinase_N"/>
</dbReference>
<evidence type="ECO:0000256" key="4">
    <source>
        <dbReference type="ARBA" id="ARBA00023172"/>
    </source>
</evidence>
<evidence type="ECO:0000313" key="8">
    <source>
        <dbReference type="EMBL" id="MFD1517063.1"/>
    </source>
</evidence>